<feature type="domain" description="NmrA-like" evidence="3">
    <location>
        <begin position="34"/>
        <end position="298"/>
    </location>
</feature>
<evidence type="ECO:0000256" key="2">
    <source>
        <dbReference type="ARBA" id="ARBA00022857"/>
    </source>
</evidence>
<keyword evidence="2" id="KW-0521">NADP</keyword>
<dbReference type="InterPro" id="IPR036291">
    <property type="entry name" value="NAD(P)-bd_dom_sf"/>
</dbReference>
<accession>A0A1Q3EEB3</accession>
<proteinExistence type="inferred from homology"/>
<sequence length="381" mass="42563">MEVEMSILRHCESPKGINIASRWYFGHPLEMSVKKLILVIGATGVQGRTVISSLLAPQADGTPSPWSIRALTRDPTSERAQVLSSWGVELFKGRIDESLDSITPAFEGCYGVYVNIDSFTVGQRIEIYAGIKLYEQARRAHIKHFIWSGLDYASKLGNFDPKYRLAFHFDAKGIVGEFLRSQPSSPDGDSLTWSIISTGPYLENLFGPLLGPLPKRENGVLVWALPTGDGHIPLISLQDIGWWARYTFDHRLETSGQELKIATEMATAEQMVKTFTRVTGIPAIHKRIPIDEYLATYPGRFTRPMVSGEPDGYTIGDTYRGVYTLMGNDIVTRDMEWIRRVHPTGHTLESFIKEKGFDGTLNANFTLLNASHLHAETQSGK</sequence>
<dbReference type="Gene3D" id="3.40.50.720">
    <property type="entry name" value="NAD(P)-binding Rossmann-like Domain"/>
    <property type="match status" value="1"/>
</dbReference>
<evidence type="ECO:0000313" key="5">
    <source>
        <dbReference type="Proteomes" id="UP000188533"/>
    </source>
</evidence>
<dbReference type="CDD" id="cd05251">
    <property type="entry name" value="NmrA_like_SDR_a"/>
    <property type="match status" value="1"/>
</dbReference>
<dbReference type="PANTHER" id="PTHR42748:SF14">
    <property type="entry name" value="SNOAL-LIKE DOMAIN-CONTAINING PROTEIN"/>
    <property type="match status" value="1"/>
</dbReference>
<keyword evidence="5" id="KW-1185">Reference proteome</keyword>
<dbReference type="InterPro" id="IPR051164">
    <property type="entry name" value="NmrA-like_oxidored"/>
</dbReference>
<dbReference type="EMBL" id="BDGU01000254">
    <property type="protein sequence ID" value="GAW05518.1"/>
    <property type="molecule type" value="Genomic_DNA"/>
</dbReference>
<protein>
    <submittedName>
        <fullName evidence="4">-like family domain-containing protein 1</fullName>
    </submittedName>
</protein>
<dbReference type="STRING" id="5353.A0A1Q3EEB3"/>
<comment type="similarity">
    <text evidence="1">Belongs to the NmrA-type oxidoreductase family.</text>
</comment>
<dbReference type="Gene3D" id="3.90.25.10">
    <property type="entry name" value="UDP-galactose 4-epimerase, domain 1"/>
    <property type="match status" value="1"/>
</dbReference>
<evidence type="ECO:0000256" key="1">
    <source>
        <dbReference type="ARBA" id="ARBA00006328"/>
    </source>
</evidence>
<dbReference type="PANTHER" id="PTHR42748">
    <property type="entry name" value="NITROGEN METABOLITE REPRESSION PROTEIN NMRA FAMILY MEMBER"/>
    <property type="match status" value="1"/>
</dbReference>
<gene>
    <name evidence="4" type="ORF">LENED_007381</name>
</gene>
<dbReference type="InterPro" id="IPR008030">
    <property type="entry name" value="NmrA-like"/>
</dbReference>
<evidence type="ECO:0000313" key="4">
    <source>
        <dbReference type="EMBL" id="GAW05518.1"/>
    </source>
</evidence>
<dbReference type="SUPFAM" id="SSF51735">
    <property type="entry name" value="NAD(P)-binding Rossmann-fold domains"/>
    <property type="match status" value="1"/>
</dbReference>
<dbReference type="Proteomes" id="UP000188533">
    <property type="component" value="Unassembled WGS sequence"/>
</dbReference>
<name>A0A1Q3EEB3_LENED</name>
<dbReference type="AlphaFoldDB" id="A0A1Q3EEB3"/>
<reference evidence="4 5" key="1">
    <citation type="submission" date="2016-08" db="EMBL/GenBank/DDBJ databases">
        <authorList>
            <consortium name="Lentinula edodes genome sequencing consortium"/>
            <person name="Sakamoto Y."/>
            <person name="Nakade K."/>
            <person name="Sato S."/>
            <person name="Yoshida Y."/>
            <person name="Miyazaki K."/>
            <person name="Natsume S."/>
            <person name="Konno N."/>
        </authorList>
    </citation>
    <scope>NUCLEOTIDE SEQUENCE [LARGE SCALE GENOMIC DNA]</scope>
    <source>
        <strain evidence="4 5">NBRC 111202</strain>
    </source>
</reference>
<dbReference type="Pfam" id="PF05368">
    <property type="entry name" value="NmrA"/>
    <property type="match status" value="1"/>
</dbReference>
<dbReference type="GO" id="GO:0005634">
    <property type="term" value="C:nucleus"/>
    <property type="evidence" value="ECO:0007669"/>
    <property type="project" value="TreeGrafter"/>
</dbReference>
<evidence type="ECO:0000259" key="3">
    <source>
        <dbReference type="Pfam" id="PF05368"/>
    </source>
</evidence>
<organism evidence="4 5">
    <name type="scientific">Lentinula edodes</name>
    <name type="common">Shiitake mushroom</name>
    <name type="synonym">Lentinus edodes</name>
    <dbReference type="NCBI Taxonomy" id="5353"/>
    <lineage>
        <taxon>Eukaryota</taxon>
        <taxon>Fungi</taxon>
        <taxon>Dikarya</taxon>
        <taxon>Basidiomycota</taxon>
        <taxon>Agaricomycotina</taxon>
        <taxon>Agaricomycetes</taxon>
        <taxon>Agaricomycetidae</taxon>
        <taxon>Agaricales</taxon>
        <taxon>Marasmiineae</taxon>
        <taxon>Omphalotaceae</taxon>
        <taxon>Lentinula</taxon>
    </lineage>
</organism>
<comment type="caution">
    <text evidence="4">The sequence shown here is derived from an EMBL/GenBank/DDBJ whole genome shotgun (WGS) entry which is preliminary data.</text>
</comment>
<reference evidence="4 5" key="2">
    <citation type="submission" date="2017-02" db="EMBL/GenBank/DDBJ databases">
        <title>A genome survey and senescence transcriptome analysis in Lentinula edodes.</title>
        <authorList>
            <person name="Sakamoto Y."/>
            <person name="Nakade K."/>
            <person name="Sato S."/>
            <person name="Yoshida Y."/>
            <person name="Miyazaki K."/>
            <person name="Natsume S."/>
            <person name="Konno N."/>
        </authorList>
    </citation>
    <scope>NUCLEOTIDE SEQUENCE [LARGE SCALE GENOMIC DNA]</scope>
    <source>
        <strain evidence="4 5">NBRC 111202</strain>
    </source>
</reference>